<sequence length="492" mass="52434">MRPTSWQWNVRAAGSALLCGAALWGCAAGPDFRVPPPVPDATYTPVPQPTGTVGTQGPGGAAQRFVNVESVGGAWWRAFGCDDLDRLVQQALESSPTLLQARMRLEQARQDYLAQAGGTQWPQVDLSVNSTREKINPTAIGISSLIGNVTLPPFTLYQTKVSVSYTLDLFGANRRALEAVAAQADYQQFELDAARLTLAGNVVTSVVRRASLAAQIDLTERILAVQESQLQITEQRLLAGGVAEGDLLSQRTQVEQTRASIAPLRAQLAQADHLLAVYLGRTPAEGTGRAPGLEKLVLPTELPLTLPSALARQRPDIRASEALLHQASANVGVATANLYPQITLSGSFGPAGDKPSDLVTNVASMWSIGAGLTQPLFHGGQLRARQRSAQDAYEAAAAGYRQTVLQGLQQVADALRALEQDAHELSARDSALRDAQAAANLARLRYEAGGLSMVAVLDAQRQELQTALDRVRVHAQRLADSAALYQALGARP</sequence>
<reference evidence="3 4" key="1">
    <citation type="submission" date="2019-03" db="EMBL/GenBank/DDBJ databases">
        <title>Draft genome of Massilia hortus sp. nov., a novel bacterial species of the Oxalobacteraceae family.</title>
        <authorList>
            <person name="Peta V."/>
            <person name="Raths R."/>
            <person name="Bucking H."/>
        </authorList>
    </citation>
    <scope>NUCLEOTIDE SEQUENCE [LARGE SCALE GENOMIC DNA]</scope>
    <source>
        <strain evidence="3 4">ONC3</strain>
    </source>
</reference>
<dbReference type="NCBIfam" id="TIGR01845">
    <property type="entry name" value="outer_NodT"/>
    <property type="match status" value="1"/>
</dbReference>
<feature type="signal peptide" evidence="2">
    <location>
        <begin position="1"/>
        <end position="27"/>
    </location>
</feature>
<gene>
    <name evidence="3" type="ORF">E4O92_08000</name>
</gene>
<keyword evidence="2" id="KW-1134">Transmembrane beta strand</keyword>
<dbReference type="Pfam" id="PF02321">
    <property type="entry name" value="OEP"/>
    <property type="match status" value="2"/>
</dbReference>
<keyword evidence="2" id="KW-0812">Transmembrane</keyword>
<dbReference type="SUPFAM" id="SSF56954">
    <property type="entry name" value="Outer membrane efflux proteins (OEP)"/>
    <property type="match status" value="1"/>
</dbReference>
<dbReference type="RefSeq" id="WP_135189240.1">
    <property type="nucleotide sequence ID" value="NZ_SPUM01000047.1"/>
</dbReference>
<keyword evidence="2" id="KW-0472">Membrane</keyword>
<comment type="subcellular location">
    <subcellularLocation>
        <location evidence="2">Cell membrane</location>
        <topology evidence="2">Lipid-anchor</topology>
    </subcellularLocation>
</comment>
<organism evidence="3 4">
    <name type="scientific">Massilia horti</name>
    <dbReference type="NCBI Taxonomy" id="2562153"/>
    <lineage>
        <taxon>Bacteria</taxon>
        <taxon>Pseudomonadati</taxon>
        <taxon>Pseudomonadota</taxon>
        <taxon>Betaproteobacteria</taxon>
        <taxon>Burkholderiales</taxon>
        <taxon>Oxalobacteraceae</taxon>
        <taxon>Telluria group</taxon>
        <taxon>Massilia</taxon>
    </lineage>
</organism>
<evidence type="ECO:0000256" key="2">
    <source>
        <dbReference type="RuleBase" id="RU362097"/>
    </source>
</evidence>
<dbReference type="EMBL" id="SPUM01000047">
    <property type="protein sequence ID" value="TFW32859.1"/>
    <property type="molecule type" value="Genomic_DNA"/>
</dbReference>
<evidence type="ECO:0000313" key="3">
    <source>
        <dbReference type="EMBL" id="TFW32859.1"/>
    </source>
</evidence>
<dbReference type="GO" id="GO:0005886">
    <property type="term" value="C:plasma membrane"/>
    <property type="evidence" value="ECO:0007669"/>
    <property type="project" value="UniProtKB-SubCell"/>
</dbReference>
<keyword evidence="4" id="KW-1185">Reference proteome</keyword>
<comment type="similarity">
    <text evidence="1 2">Belongs to the outer membrane factor (OMF) (TC 1.B.17) family.</text>
</comment>
<keyword evidence="2" id="KW-0564">Palmitate</keyword>
<keyword evidence="2" id="KW-0449">Lipoprotein</keyword>
<dbReference type="InterPro" id="IPR010131">
    <property type="entry name" value="MdtP/NodT-like"/>
</dbReference>
<accession>A0A4Y9T3T5</accession>
<dbReference type="PANTHER" id="PTHR30203:SF33">
    <property type="entry name" value="BLR4455 PROTEIN"/>
    <property type="match status" value="1"/>
</dbReference>
<dbReference type="PANTHER" id="PTHR30203">
    <property type="entry name" value="OUTER MEMBRANE CATION EFFLUX PROTEIN"/>
    <property type="match status" value="1"/>
</dbReference>
<evidence type="ECO:0000313" key="4">
    <source>
        <dbReference type="Proteomes" id="UP000297258"/>
    </source>
</evidence>
<dbReference type="OrthoDB" id="9770517at2"/>
<keyword evidence="2" id="KW-0732">Signal</keyword>
<dbReference type="Gene3D" id="2.20.200.10">
    <property type="entry name" value="Outer membrane efflux proteins (OEP)"/>
    <property type="match status" value="1"/>
</dbReference>
<dbReference type="Proteomes" id="UP000297258">
    <property type="component" value="Unassembled WGS sequence"/>
</dbReference>
<dbReference type="Gene3D" id="1.20.1600.10">
    <property type="entry name" value="Outer membrane efflux proteins (OEP)"/>
    <property type="match status" value="1"/>
</dbReference>
<comment type="caution">
    <text evidence="3">The sequence shown here is derived from an EMBL/GenBank/DDBJ whole genome shotgun (WGS) entry which is preliminary data.</text>
</comment>
<protein>
    <submittedName>
        <fullName evidence="3">Efflux transporter outer membrane subunit</fullName>
    </submittedName>
</protein>
<dbReference type="InterPro" id="IPR003423">
    <property type="entry name" value="OMP_efflux"/>
</dbReference>
<proteinExistence type="inferred from homology"/>
<name>A0A4Y9T3T5_9BURK</name>
<evidence type="ECO:0000256" key="1">
    <source>
        <dbReference type="ARBA" id="ARBA00007613"/>
    </source>
</evidence>
<dbReference type="GO" id="GO:0015562">
    <property type="term" value="F:efflux transmembrane transporter activity"/>
    <property type="evidence" value="ECO:0007669"/>
    <property type="project" value="InterPro"/>
</dbReference>
<feature type="chain" id="PRO_5021473185" evidence="2">
    <location>
        <begin position="28"/>
        <end position="492"/>
    </location>
</feature>
<dbReference type="AlphaFoldDB" id="A0A4Y9T3T5"/>